<reference evidence="2" key="1">
    <citation type="submission" date="2010-11" db="EMBL/GenBank/DDBJ databases">
        <title>The complete genome of Mahella australiensis DSM 15567.</title>
        <authorList>
            <consortium name="US DOE Joint Genome Institute (JGI-PGF)"/>
            <person name="Lucas S."/>
            <person name="Copeland A."/>
            <person name="Lapidus A."/>
            <person name="Bruce D."/>
            <person name="Goodwin L."/>
            <person name="Pitluck S."/>
            <person name="Kyrpides N."/>
            <person name="Mavromatis K."/>
            <person name="Pagani I."/>
            <person name="Ivanova N."/>
            <person name="Teshima H."/>
            <person name="Brettin T."/>
            <person name="Detter J.C."/>
            <person name="Han C."/>
            <person name="Tapia R."/>
            <person name="Land M."/>
            <person name="Hauser L."/>
            <person name="Markowitz V."/>
            <person name="Cheng J.-F."/>
            <person name="Hugenholtz P."/>
            <person name="Woyke T."/>
            <person name="Wu D."/>
            <person name="Spring S."/>
            <person name="Pukall R."/>
            <person name="Steenblock K."/>
            <person name="Schneider S."/>
            <person name="Klenk H.-P."/>
            <person name="Eisen J.A."/>
        </authorList>
    </citation>
    <scope>NUCLEOTIDE SEQUENCE [LARGE SCALE GENOMIC DNA]</scope>
    <source>
        <strain evidence="2">DSM 15567 / CIP 107919 / 50-1 BON</strain>
    </source>
</reference>
<dbReference type="RefSeq" id="WP_013780256.1">
    <property type="nucleotide sequence ID" value="NC_015520.1"/>
</dbReference>
<evidence type="ECO:0000313" key="2">
    <source>
        <dbReference type="Proteomes" id="UP000008457"/>
    </source>
</evidence>
<name>F4A005_MAHA5</name>
<dbReference type="HOGENOM" id="CLU_157092_0_0_9"/>
<dbReference type="STRING" id="697281.Mahau_0620"/>
<dbReference type="EMBL" id="CP002360">
    <property type="protein sequence ID" value="AEE95823.1"/>
    <property type="molecule type" value="Genomic_DNA"/>
</dbReference>
<proteinExistence type="predicted"/>
<accession>F4A005</accession>
<reference evidence="1 2" key="2">
    <citation type="journal article" date="2011" name="Stand. Genomic Sci.">
        <title>Complete genome sequence of Mahella australiensis type strain (50-1 BON).</title>
        <authorList>
            <person name="Sikorski J."/>
            <person name="Teshima H."/>
            <person name="Nolan M."/>
            <person name="Lucas S."/>
            <person name="Hammon N."/>
            <person name="Deshpande S."/>
            <person name="Cheng J.F."/>
            <person name="Pitluck S."/>
            <person name="Liolios K."/>
            <person name="Pagani I."/>
            <person name="Ivanova N."/>
            <person name="Huntemann M."/>
            <person name="Mavromatis K."/>
            <person name="Ovchinikova G."/>
            <person name="Pati A."/>
            <person name="Tapia R."/>
            <person name="Han C."/>
            <person name="Goodwin L."/>
            <person name="Chen A."/>
            <person name="Palaniappan K."/>
            <person name="Land M."/>
            <person name="Hauser L."/>
            <person name="Ngatchou-Djao O.D."/>
            <person name="Rohde M."/>
            <person name="Pukall R."/>
            <person name="Spring S."/>
            <person name="Abt B."/>
            <person name="Goker M."/>
            <person name="Detter J.C."/>
            <person name="Woyke T."/>
            <person name="Bristow J."/>
            <person name="Markowitz V."/>
            <person name="Hugenholtz P."/>
            <person name="Eisen J.A."/>
            <person name="Kyrpides N.C."/>
            <person name="Klenk H.P."/>
            <person name="Lapidus A."/>
        </authorList>
    </citation>
    <scope>NUCLEOTIDE SEQUENCE [LARGE SCALE GENOMIC DNA]</scope>
    <source>
        <strain evidence="2">DSM 15567 / CIP 107919 / 50-1 BON</strain>
    </source>
</reference>
<dbReference type="eggNOG" id="COG0294">
    <property type="taxonomic scope" value="Bacteria"/>
</dbReference>
<keyword evidence="2" id="KW-1185">Reference proteome</keyword>
<protein>
    <recommendedName>
        <fullName evidence="3">Dihydropteroate synthase</fullName>
    </recommendedName>
</protein>
<sequence length="130" mass="13926">MVSLTKSIDLAQAKELLKSVGVKSPLAIDIMAKKMIHLLIRLSDVPPMAANIIKQEMLAIGGDAAVSHGALDLSVDKTDVLIMGTYDQILKALPQIKLQPFGLKRICAEIEKALAADGLPPNKEDGTVDR</sequence>
<gene>
    <name evidence="1" type="ordered locus">Mahau_0620</name>
</gene>
<evidence type="ECO:0008006" key="3">
    <source>
        <dbReference type="Google" id="ProtNLM"/>
    </source>
</evidence>
<dbReference type="KEGG" id="mas:Mahau_0620"/>
<evidence type="ECO:0000313" key="1">
    <source>
        <dbReference type="EMBL" id="AEE95823.1"/>
    </source>
</evidence>
<organism evidence="1 2">
    <name type="scientific">Mahella australiensis (strain DSM 15567 / CIP 107919 / 50-1 BON)</name>
    <dbReference type="NCBI Taxonomy" id="697281"/>
    <lineage>
        <taxon>Bacteria</taxon>
        <taxon>Bacillati</taxon>
        <taxon>Bacillota</taxon>
        <taxon>Clostridia</taxon>
        <taxon>Thermoanaerobacterales</taxon>
        <taxon>Thermoanaerobacterales Family IV. Incertae Sedis</taxon>
        <taxon>Mahella</taxon>
    </lineage>
</organism>
<dbReference type="AlphaFoldDB" id="F4A005"/>
<dbReference type="Proteomes" id="UP000008457">
    <property type="component" value="Chromosome"/>
</dbReference>